<comment type="caution">
    <text evidence="3">The sequence shown here is derived from an EMBL/GenBank/DDBJ whole genome shotgun (WGS) entry which is preliminary data.</text>
</comment>
<reference evidence="2 5" key="2">
    <citation type="submission" date="2018-10" db="EMBL/GenBank/DDBJ databases">
        <title>Genomic Encyclopedia of Type Strains, Phase IV (KMG-IV): sequencing the most valuable type-strain genomes for metagenomic binning, comparative biology and taxonomic classification.</title>
        <authorList>
            <person name="Goeker M."/>
        </authorList>
    </citation>
    <scope>NUCLEOTIDE SEQUENCE [LARGE SCALE GENOMIC DNA]</scope>
    <source>
        <strain evidence="2 5">DSM 5079</strain>
    </source>
</reference>
<dbReference type="Proteomes" id="UP000267341">
    <property type="component" value="Unassembled WGS sequence"/>
</dbReference>
<evidence type="ECO:0000313" key="4">
    <source>
        <dbReference type="Proteomes" id="UP000251313"/>
    </source>
</evidence>
<keyword evidence="5" id="KW-1185">Reference proteome</keyword>
<dbReference type="EMBL" id="RBIZ01000006">
    <property type="protein sequence ID" value="RKR53334.1"/>
    <property type="molecule type" value="Genomic_DNA"/>
</dbReference>
<organism evidence="3 4">
    <name type="scientific">Yokenella regensburgei</name>
    <dbReference type="NCBI Taxonomy" id="158877"/>
    <lineage>
        <taxon>Bacteria</taxon>
        <taxon>Pseudomonadati</taxon>
        <taxon>Pseudomonadota</taxon>
        <taxon>Gammaproteobacteria</taxon>
        <taxon>Enterobacterales</taxon>
        <taxon>Enterobacteriaceae</taxon>
        <taxon>Yokenella</taxon>
    </lineage>
</organism>
<name>A0AB38G1Y8_9ENTR</name>
<dbReference type="Pfam" id="PF15977">
    <property type="entry name" value="HTH_46"/>
    <property type="match status" value="1"/>
</dbReference>
<gene>
    <name evidence="2" type="ORF">C7387_3787</name>
    <name evidence="3" type="ORF">NCTC11967_03462</name>
</gene>
<dbReference type="GeneID" id="66905762"/>
<sequence length="202" mass="23409">MSSMTVEQAVLTIGDAIMASPHSRFYQFKKHDRLGLKKLNSVAFFVSGSVSLYRECDDILNVDIEAPSILGLPMMLIEEQTHYMRCNAPCEFWIINTEDALALFDEKNLWKLLFIVIARHMYNSFLRDSRIATPNTTEVVDKHLRYIWEMPPEVRKTVSIYSFILKRVQISRSAIHIAVKTLSEAGKIEVQRARLIRYNDPR</sequence>
<dbReference type="EMBL" id="UAVL01000018">
    <property type="protein sequence ID" value="SQA64362.1"/>
    <property type="molecule type" value="Genomic_DNA"/>
</dbReference>
<dbReference type="RefSeq" id="WP_038253767.1">
    <property type="nucleotide sequence ID" value="NZ_CABKQJ010000012.1"/>
</dbReference>
<dbReference type="Proteomes" id="UP000251313">
    <property type="component" value="Unassembled WGS sequence"/>
</dbReference>
<accession>A0AB38G1Y8</accession>
<proteinExistence type="predicted"/>
<dbReference type="GO" id="GO:0003677">
    <property type="term" value="F:DNA binding"/>
    <property type="evidence" value="ECO:0007669"/>
    <property type="project" value="UniProtKB-KW"/>
</dbReference>
<dbReference type="InterPro" id="IPR014710">
    <property type="entry name" value="RmlC-like_jellyroll"/>
</dbReference>
<dbReference type="Gene3D" id="2.60.120.10">
    <property type="entry name" value="Jelly Rolls"/>
    <property type="match status" value="1"/>
</dbReference>
<feature type="domain" description="IprA winged helix-turn-helix" evidence="1">
    <location>
        <begin position="139"/>
        <end position="197"/>
    </location>
</feature>
<evidence type="ECO:0000259" key="1">
    <source>
        <dbReference type="Pfam" id="PF15977"/>
    </source>
</evidence>
<dbReference type="InterPro" id="IPR041687">
    <property type="entry name" value="HTH_46"/>
</dbReference>
<evidence type="ECO:0000313" key="5">
    <source>
        <dbReference type="Proteomes" id="UP000267341"/>
    </source>
</evidence>
<protein>
    <submittedName>
        <fullName evidence="3">DNA-binding transcriptional regulator</fullName>
    </submittedName>
    <submittedName>
        <fullName evidence="2">Winged helix-turn-helix DNA binding protein</fullName>
    </submittedName>
</protein>
<evidence type="ECO:0000313" key="3">
    <source>
        <dbReference type="EMBL" id="SQA64362.1"/>
    </source>
</evidence>
<evidence type="ECO:0000313" key="2">
    <source>
        <dbReference type="EMBL" id="RKR53334.1"/>
    </source>
</evidence>
<reference evidence="3 4" key="1">
    <citation type="submission" date="2018-06" db="EMBL/GenBank/DDBJ databases">
        <authorList>
            <consortium name="Pathogen Informatics"/>
            <person name="Doyle S."/>
        </authorList>
    </citation>
    <scope>NUCLEOTIDE SEQUENCE [LARGE SCALE GENOMIC DNA]</scope>
    <source>
        <strain evidence="3 4">NCTC11967</strain>
    </source>
</reference>
<keyword evidence="3" id="KW-0238">DNA-binding</keyword>
<dbReference type="AlphaFoldDB" id="A0AB38G1Y8"/>